<comment type="function">
    <text evidence="6">Lipolytic acyl hydrolase (LAH).</text>
</comment>
<evidence type="ECO:0000313" key="10">
    <source>
        <dbReference type="Proteomes" id="UP001497512"/>
    </source>
</evidence>
<dbReference type="EMBL" id="OZ019909">
    <property type="protein sequence ID" value="CAK9208618.1"/>
    <property type="molecule type" value="Genomic_DNA"/>
</dbReference>
<evidence type="ECO:0000256" key="1">
    <source>
        <dbReference type="ARBA" id="ARBA00010240"/>
    </source>
</evidence>
<dbReference type="PANTHER" id="PTHR32241">
    <property type="entry name" value="PATATIN-LIKE PROTEIN 6"/>
    <property type="match status" value="1"/>
</dbReference>
<evidence type="ECO:0000256" key="2">
    <source>
        <dbReference type="ARBA" id="ARBA00022801"/>
    </source>
</evidence>
<evidence type="ECO:0000256" key="5">
    <source>
        <dbReference type="PROSITE-ProRule" id="PRU01161"/>
    </source>
</evidence>
<evidence type="ECO:0000313" key="9">
    <source>
        <dbReference type="EMBL" id="CAK9208618.1"/>
    </source>
</evidence>
<feature type="short sequence motif" description="GXSXG" evidence="5">
    <location>
        <begin position="189"/>
        <end position="193"/>
    </location>
</feature>
<keyword evidence="10" id="KW-1185">Reference proteome</keyword>
<feature type="active site" description="Proton acceptor" evidence="5">
    <location>
        <position position="339"/>
    </location>
</feature>
<keyword evidence="4 5" id="KW-0443">Lipid metabolism</keyword>
<dbReference type="PANTHER" id="PTHR32241:SF22">
    <property type="entry name" value="PATATIN"/>
    <property type="match status" value="1"/>
</dbReference>
<dbReference type="InterPro" id="IPR016035">
    <property type="entry name" value="Acyl_Trfase/lysoPLipase"/>
</dbReference>
<dbReference type="Proteomes" id="UP001497512">
    <property type="component" value="Chromosome 17"/>
</dbReference>
<organism evidence="9 10">
    <name type="scientific">Sphagnum troendelagicum</name>
    <dbReference type="NCBI Taxonomy" id="128251"/>
    <lineage>
        <taxon>Eukaryota</taxon>
        <taxon>Viridiplantae</taxon>
        <taxon>Streptophyta</taxon>
        <taxon>Embryophyta</taxon>
        <taxon>Bryophyta</taxon>
        <taxon>Sphagnophytina</taxon>
        <taxon>Sphagnopsida</taxon>
        <taxon>Sphagnales</taxon>
        <taxon>Sphagnaceae</taxon>
        <taxon>Sphagnum</taxon>
    </lineage>
</organism>
<feature type="short sequence motif" description="GXGXXG" evidence="5">
    <location>
        <begin position="150"/>
        <end position="155"/>
    </location>
</feature>
<feature type="short sequence motif" description="DGA/G" evidence="5">
    <location>
        <begin position="339"/>
        <end position="341"/>
    </location>
</feature>
<evidence type="ECO:0000259" key="8">
    <source>
        <dbReference type="PROSITE" id="PS51635"/>
    </source>
</evidence>
<proteinExistence type="inferred from homology"/>
<feature type="domain" description="PNPLA" evidence="8">
    <location>
        <begin position="146"/>
        <end position="352"/>
    </location>
</feature>
<dbReference type="Gene3D" id="3.40.1090.10">
    <property type="entry name" value="Cytosolic phospholipase A2 catalytic domain"/>
    <property type="match status" value="1"/>
</dbReference>
<comment type="domain">
    <text evidence="6">The nitrogen atoms of the two glycine residues in the GGXR motif define the oxyanion hole, and stabilize the oxyanion that forms during the nucleophilic attack by the catalytic serine during substrate cleavage.</text>
</comment>
<comment type="similarity">
    <text evidence="1 6">Belongs to the patatin family.</text>
</comment>
<accession>A0ABP0TZ36</accession>
<feature type="region of interest" description="Disordered" evidence="7">
    <location>
        <begin position="1"/>
        <end position="89"/>
    </location>
</feature>
<evidence type="ECO:0000256" key="3">
    <source>
        <dbReference type="ARBA" id="ARBA00022963"/>
    </source>
</evidence>
<gene>
    <name evidence="9" type="ORF">CSSPTR1EN2_LOCUS9273</name>
</gene>
<name>A0ABP0TZ36_9BRYO</name>
<dbReference type="EC" id="3.1.1.-" evidence="6"/>
<keyword evidence="2 5" id="KW-0378">Hydrolase</keyword>
<keyword evidence="3 5" id="KW-0442">Lipid degradation</keyword>
<evidence type="ECO:0000256" key="6">
    <source>
        <dbReference type="RuleBase" id="RU361262"/>
    </source>
</evidence>
<dbReference type="InterPro" id="IPR002641">
    <property type="entry name" value="PNPLA_dom"/>
</dbReference>
<dbReference type="SUPFAM" id="SSF52151">
    <property type="entry name" value="FabD/lysophospholipase-like"/>
    <property type="match status" value="1"/>
</dbReference>
<feature type="active site" description="Nucleophile" evidence="5">
    <location>
        <position position="191"/>
    </location>
</feature>
<evidence type="ECO:0000256" key="7">
    <source>
        <dbReference type="SAM" id="MobiDB-lite"/>
    </source>
</evidence>
<reference evidence="9" key="1">
    <citation type="submission" date="2024-02" db="EMBL/GenBank/DDBJ databases">
        <authorList>
            <consortium name="ELIXIR-Norway"/>
            <consortium name="Elixir Norway"/>
        </authorList>
    </citation>
    <scope>NUCLEOTIDE SEQUENCE</scope>
</reference>
<dbReference type="Pfam" id="PF01734">
    <property type="entry name" value="Patatin"/>
    <property type="match status" value="1"/>
</dbReference>
<evidence type="ECO:0000256" key="4">
    <source>
        <dbReference type="ARBA" id="ARBA00023098"/>
    </source>
</evidence>
<protein>
    <recommendedName>
        <fullName evidence="6">Patatin</fullName>
        <ecNumber evidence="6">3.1.1.-</ecNumber>
    </recommendedName>
</protein>
<dbReference type="PROSITE" id="PS51635">
    <property type="entry name" value="PNPLA"/>
    <property type="match status" value="1"/>
</dbReference>
<sequence length="558" mass="62342">MERTASNLSEEETPRLIHGMNDLVPEGAELPPSMGLNIPNLRPAPKPTRLKHAPPSTKLYHASSIDESQEVESESDMNRESESEGALSRLSSYDTMGIQWLDAEKLRPVDGNRLEAPTALQPWDSDILDLPVGQGRPANQKKLCILSLDGGGMRGLIAARILTRLEHLIQAKVGTAKVHLADYFDLFSGTSTGAVLSTMLVTPDEKGEPLFTAEGCCEFYQKHGKYIFQSRWYDPFHGSLRQLYRPKYSARRFENLLKLYTVRNGEALTLLDTLKPIVVTSFDISKATPFFFMRHAAMKDPSRNFRLWEVCRATAAAPTYFPPAYVTSVDGTVNGTLIDGGAIQNNPALVATTHALSNNDEFPDTTSLQDILILSIGAGQMDKTHELSRARKWGMTGWVRPIMNIMMDGTADTVDYQLATAYAGHKCEENYLRIQMSGLPKKTYVMDCTTQENITDLIWCSDELLKSPAVMRNASGEKVSLQQTNDERLSWFADQLLMQKKLREEAPKDPSFSNHSLPPYAREGLGPTARLVSPLYAQLFEHHRDLATDINKARSLRF</sequence>